<feature type="signal peptide" evidence="3">
    <location>
        <begin position="1"/>
        <end position="17"/>
    </location>
</feature>
<keyword evidence="3" id="KW-0732">Signal</keyword>
<feature type="chain" id="PRO_5003524196" description="FAD-binding PCMH-type domain-containing protein" evidence="3">
    <location>
        <begin position="18"/>
        <end position="571"/>
    </location>
</feature>
<dbReference type="InterPro" id="IPR016166">
    <property type="entry name" value="FAD-bd_PCMH"/>
</dbReference>
<dbReference type="Pfam" id="PF01565">
    <property type="entry name" value="FAD_binding_4"/>
    <property type="match status" value="1"/>
</dbReference>
<dbReference type="PROSITE" id="PS51387">
    <property type="entry name" value="FAD_PCMH"/>
    <property type="match status" value="1"/>
</dbReference>
<dbReference type="InterPro" id="IPR036318">
    <property type="entry name" value="FAD-bd_PCMH-like_sf"/>
</dbReference>
<reference evidence="5 6" key="1">
    <citation type="journal article" date="2011" name="Genome Biol.">
        <title>Comparative genome sequence analysis underscores mycoparasitism as the ancestral life style of Trichoderma.</title>
        <authorList>
            <person name="Kubicek C.P."/>
            <person name="Herrera-Estrella A."/>
            <person name="Seidl-Seiboth V."/>
            <person name="Martinez D.A."/>
            <person name="Druzhinina I.S."/>
            <person name="Thon M."/>
            <person name="Zeilinger S."/>
            <person name="Casas-Flores S."/>
            <person name="Horwitz B.A."/>
            <person name="Mukherjee P.K."/>
            <person name="Mukherjee M."/>
            <person name="Kredics L."/>
            <person name="Alcaraz L.D."/>
            <person name="Aerts A."/>
            <person name="Antal Z."/>
            <person name="Atanasova L."/>
            <person name="Cervantes-Badillo M.G."/>
            <person name="Challacombe J."/>
            <person name="Chertkov O."/>
            <person name="McCluskey K."/>
            <person name="Coulpier F."/>
            <person name="Deshpande N."/>
            <person name="von Doehren H."/>
            <person name="Ebbole D.J."/>
            <person name="Esquivel-Naranjo E.U."/>
            <person name="Fekete E."/>
            <person name="Flipphi M."/>
            <person name="Glaser F."/>
            <person name="Gomez-Rodriguez E.Y."/>
            <person name="Gruber S."/>
            <person name="Han C."/>
            <person name="Henrissat B."/>
            <person name="Hermosa R."/>
            <person name="Hernandez-Onate M."/>
            <person name="Karaffa L."/>
            <person name="Kosti I."/>
            <person name="Le Crom S."/>
            <person name="Lindquist E."/>
            <person name="Lucas S."/>
            <person name="Luebeck M."/>
            <person name="Luebeck P.S."/>
            <person name="Margeot A."/>
            <person name="Metz B."/>
            <person name="Misra M."/>
            <person name="Nevalainen H."/>
            <person name="Omann M."/>
            <person name="Packer N."/>
            <person name="Perrone G."/>
            <person name="Uresti-Rivera E.E."/>
            <person name="Salamov A."/>
            <person name="Schmoll M."/>
            <person name="Seiboth B."/>
            <person name="Shapiro H."/>
            <person name="Sukno S."/>
            <person name="Tamayo-Ramos J.A."/>
            <person name="Tisch D."/>
            <person name="Wiest A."/>
            <person name="Wilkinson H.H."/>
            <person name="Zhang M."/>
            <person name="Coutinho P.M."/>
            <person name="Kenerley C.M."/>
            <person name="Monte E."/>
            <person name="Baker S.E."/>
            <person name="Grigoriev I.V."/>
        </authorList>
    </citation>
    <scope>NUCLEOTIDE SEQUENCE [LARGE SCALE GENOMIC DNA]</scope>
    <source>
        <strain evidence="6">Gv29-8 / FGSC 10586</strain>
    </source>
</reference>
<feature type="domain" description="FAD-binding PCMH-type" evidence="4">
    <location>
        <begin position="122"/>
        <end position="300"/>
    </location>
</feature>
<evidence type="ECO:0000313" key="6">
    <source>
        <dbReference type="Proteomes" id="UP000007115"/>
    </source>
</evidence>
<organism evidence="5 6">
    <name type="scientific">Hypocrea virens (strain Gv29-8 / FGSC 10586)</name>
    <name type="common">Gliocladium virens</name>
    <name type="synonym">Trichoderma virens</name>
    <dbReference type="NCBI Taxonomy" id="413071"/>
    <lineage>
        <taxon>Eukaryota</taxon>
        <taxon>Fungi</taxon>
        <taxon>Dikarya</taxon>
        <taxon>Ascomycota</taxon>
        <taxon>Pezizomycotina</taxon>
        <taxon>Sordariomycetes</taxon>
        <taxon>Hypocreomycetidae</taxon>
        <taxon>Hypocreales</taxon>
        <taxon>Hypocreaceae</taxon>
        <taxon>Trichoderma</taxon>
    </lineage>
</organism>
<evidence type="ECO:0000313" key="5">
    <source>
        <dbReference type="EMBL" id="EHK22057.1"/>
    </source>
</evidence>
<keyword evidence="6" id="KW-1185">Reference proteome</keyword>
<protein>
    <recommendedName>
        <fullName evidence="4">FAD-binding PCMH-type domain-containing protein</fullName>
    </recommendedName>
</protein>
<dbReference type="InterPro" id="IPR016169">
    <property type="entry name" value="FAD-bd_PCMH_sub2"/>
</dbReference>
<dbReference type="STRING" id="413071.G9MU19"/>
<evidence type="ECO:0000256" key="2">
    <source>
        <dbReference type="ARBA" id="ARBA00023002"/>
    </source>
</evidence>
<dbReference type="RefSeq" id="XP_013956250.1">
    <property type="nucleotide sequence ID" value="XM_014100775.1"/>
</dbReference>
<dbReference type="SUPFAM" id="SSF56176">
    <property type="entry name" value="FAD-binding/transporter-associated domain-like"/>
    <property type="match status" value="1"/>
</dbReference>
<dbReference type="PANTHER" id="PTHR13878">
    <property type="entry name" value="GULONOLACTONE OXIDASE"/>
    <property type="match status" value="1"/>
</dbReference>
<dbReference type="VEuPathDB" id="FungiDB:TRIVIDRAFT_53640"/>
<proteinExistence type="inferred from homology"/>
<dbReference type="EMBL" id="ABDF02000037">
    <property type="protein sequence ID" value="EHK22057.1"/>
    <property type="molecule type" value="Genomic_DNA"/>
</dbReference>
<dbReference type="eggNOG" id="ENOG502R8I5">
    <property type="taxonomic scope" value="Eukaryota"/>
</dbReference>
<gene>
    <name evidence="5" type="ORF">TRIVIDRAFT_53640</name>
</gene>
<dbReference type="GeneID" id="25795350"/>
<dbReference type="InterPro" id="IPR006094">
    <property type="entry name" value="Oxid_FAD_bind_N"/>
</dbReference>
<dbReference type="InParanoid" id="G9MU19"/>
<dbReference type="HOGENOM" id="CLU_018354_4_2_1"/>
<dbReference type="Pfam" id="PF08031">
    <property type="entry name" value="BBE"/>
    <property type="match status" value="1"/>
</dbReference>
<dbReference type="PANTHER" id="PTHR13878:SF91">
    <property type="entry name" value="FAD BINDING DOMAIN PROTEIN (AFU_ORTHOLOGUE AFUA_6G12070)-RELATED"/>
    <property type="match status" value="1"/>
</dbReference>
<dbReference type="Gene3D" id="3.30.465.10">
    <property type="match status" value="2"/>
</dbReference>
<dbReference type="GO" id="GO:0071949">
    <property type="term" value="F:FAD binding"/>
    <property type="evidence" value="ECO:0007669"/>
    <property type="project" value="InterPro"/>
</dbReference>
<evidence type="ECO:0000259" key="4">
    <source>
        <dbReference type="PROSITE" id="PS51387"/>
    </source>
</evidence>
<dbReference type="OrthoDB" id="9983560at2759"/>
<evidence type="ECO:0000256" key="1">
    <source>
        <dbReference type="ARBA" id="ARBA00005466"/>
    </source>
</evidence>
<evidence type="ECO:0000256" key="3">
    <source>
        <dbReference type="SAM" id="SignalP"/>
    </source>
</evidence>
<name>G9MU19_HYPVG</name>
<dbReference type="OMA" id="RNAISHM"/>
<dbReference type="GO" id="GO:0016491">
    <property type="term" value="F:oxidoreductase activity"/>
    <property type="evidence" value="ECO:0007669"/>
    <property type="project" value="UniProtKB-KW"/>
</dbReference>
<dbReference type="InterPro" id="IPR012951">
    <property type="entry name" value="BBE"/>
</dbReference>
<comment type="caution">
    <text evidence="5">The sequence shown here is derived from an EMBL/GenBank/DDBJ whole genome shotgun (WGS) entry which is preliminary data.</text>
</comment>
<keyword evidence="2" id="KW-0560">Oxidoreductase</keyword>
<comment type="similarity">
    <text evidence="1">Belongs to the oxygen-dependent FAD-linked oxidoreductase family.</text>
</comment>
<dbReference type="InterPro" id="IPR050432">
    <property type="entry name" value="FAD-linked_Oxidoreductases_BP"/>
</dbReference>
<sequence length="571" mass="61055">MLAALSLLPLALASVSASTGSEKPSTVKEDIRNCRCTSRDSCWPSADQWKQLNSTVHGRLLATVPIGSPCHDPLYDAASCAILRDDWTEPQTHLLSSSSVMWPFFANNSCSPFTAKDTSCTLGNYVSYAVNVSTTADIVAAVQFAKENNIRLIVRNTGHDLLGRSTGADSLAIWTYHLKTTEVLRYSSPYYTGPAVKAGAGVSGAQMLETADSHGLVAVTGECPTVGTVGGYSQGGGLSVLSTAFGLGADQVLEWEAVTTSGDIVTAKPGHNEDLYWALSGGGGGTYAIVTSAVIKLHPTAIASGASFTLLANSTSSDNYAKTVAAFLRLIPQMADNGASIIYLHTADSFLLTPLTVFNATIDYVRDVLAPFQSVVDGLGLVLDITYDTYDTYKNYFTAHWGPLPYGFFPVESNTYGSRLIPRTVLESGDSFPEVEAKIVATGAMAVGFAGSFSPANYPNNSVLPAWRDASIHVELQLPFNESDWQAGIAAQALLSDELVPMMEEITPGGGSYMNEAGWELTDWKESFFGQNYDKLLRIKNKWDPSGLLYGLKLVGSDAWVLDANGRLCRA</sequence>
<accession>G9MU19</accession>
<dbReference type="AlphaFoldDB" id="G9MU19"/>
<dbReference type="Proteomes" id="UP000007115">
    <property type="component" value="Unassembled WGS sequence"/>
</dbReference>